<dbReference type="GO" id="GO:0006542">
    <property type="term" value="P:glutamine biosynthetic process"/>
    <property type="evidence" value="ECO:0007669"/>
    <property type="project" value="InterPro"/>
</dbReference>
<proteinExistence type="inferred from homology"/>
<evidence type="ECO:0000256" key="5">
    <source>
        <dbReference type="RuleBase" id="RU000384"/>
    </source>
</evidence>
<dbReference type="AlphaFoldDB" id="A0A6M8BMZ6"/>
<evidence type="ECO:0000256" key="3">
    <source>
        <dbReference type="ARBA" id="ARBA00045640"/>
    </source>
</evidence>
<name>A0A6M8BMZ6_9CYAN</name>
<dbReference type="SUPFAM" id="SSF54368">
    <property type="entry name" value="Glutamine synthetase, N-terminal domain"/>
    <property type="match status" value="1"/>
</dbReference>
<keyword evidence="8" id="KW-1185">Reference proteome</keyword>
<evidence type="ECO:0000313" key="7">
    <source>
        <dbReference type="EMBL" id="QKD85071.1"/>
    </source>
</evidence>
<evidence type="ECO:0000256" key="1">
    <source>
        <dbReference type="ARBA" id="ARBA00009897"/>
    </source>
</evidence>
<dbReference type="GO" id="GO:0004356">
    <property type="term" value="F:glutamine synthetase activity"/>
    <property type="evidence" value="ECO:0007669"/>
    <property type="project" value="InterPro"/>
</dbReference>
<dbReference type="KEGG" id="theu:HPC62_19250"/>
<evidence type="ECO:0000256" key="4">
    <source>
        <dbReference type="PROSITE-ProRule" id="PRU01331"/>
    </source>
</evidence>
<dbReference type="InterPro" id="IPR036651">
    <property type="entry name" value="Gln_synt_N_sf"/>
</dbReference>
<gene>
    <name evidence="7" type="ORF">HPC62_19250</name>
</gene>
<dbReference type="RefSeq" id="WP_172359056.1">
    <property type="nucleotide sequence ID" value="NZ_CP053661.1"/>
</dbReference>
<dbReference type="PANTHER" id="PTHR43785:SF12">
    <property type="entry name" value="TYPE-1 GLUTAMINE SYNTHETASE 2"/>
    <property type="match status" value="1"/>
</dbReference>
<dbReference type="Pfam" id="PF00120">
    <property type="entry name" value="Gln-synt_C"/>
    <property type="match status" value="2"/>
</dbReference>
<protein>
    <submittedName>
        <fullName evidence="7">Glutamine synthetase</fullName>
    </submittedName>
</protein>
<dbReference type="PANTHER" id="PTHR43785">
    <property type="entry name" value="GAMMA-GLUTAMYLPUTRESCINE SYNTHETASE"/>
    <property type="match status" value="1"/>
</dbReference>
<dbReference type="EMBL" id="CP053661">
    <property type="protein sequence ID" value="QKD85071.1"/>
    <property type="molecule type" value="Genomic_DNA"/>
</dbReference>
<dbReference type="SUPFAM" id="SSF55931">
    <property type="entry name" value="Glutamine synthetase/guanido kinase"/>
    <property type="match status" value="1"/>
</dbReference>
<organism evidence="7 8">
    <name type="scientific">Thermoleptolyngbya sichuanensis A183</name>
    <dbReference type="NCBI Taxonomy" id="2737172"/>
    <lineage>
        <taxon>Bacteria</taxon>
        <taxon>Bacillati</taxon>
        <taxon>Cyanobacteriota</taxon>
        <taxon>Cyanophyceae</taxon>
        <taxon>Oculatellales</taxon>
        <taxon>Oculatellaceae</taxon>
        <taxon>Thermoleptolyngbya</taxon>
        <taxon>Thermoleptolyngbya sichuanensis</taxon>
    </lineage>
</organism>
<dbReference type="PROSITE" id="PS51987">
    <property type="entry name" value="GS_CATALYTIC"/>
    <property type="match status" value="1"/>
</dbReference>
<dbReference type="InterPro" id="IPR008146">
    <property type="entry name" value="Gln_synth_cat_dom"/>
</dbReference>
<dbReference type="Gene3D" id="3.10.20.70">
    <property type="entry name" value="Glutamine synthetase, N-terminal domain"/>
    <property type="match status" value="1"/>
</dbReference>
<dbReference type="SMART" id="SM01230">
    <property type="entry name" value="Gln-synt_C"/>
    <property type="match status" value="1"/>
</dbReference>
<dbReference type="Proteomes" id="UP000505210">
    <property type="component" value="Chromosome"/>
</dbReference>
<feature type="domain" description="GS catalytic" evidence="6">
    <location>
        <begin position="132"/>
        <end position="490"/>
    </location>
</feature>
<evidence type="ECO:0000259" key="6">
    <source>
        <dbReference type="PROSITE" id="PS51987"/>
    </source>
</evidence>
<evidence type="ECO:0000313" key="8">
    <source>
        <dbReference type="Proteomes" id="UP000505210"/>
    </source>
</evidence>
<evidence type="ECO:0000256" key="2">
    <source>
        <dbReference type="ARBA" id="ARBA00022598"/>
    </source>
</evidence>
<reference evidence="7 8" key="1">
    <citation type="submission" date="2020-05" db="EMBL/GenBank/DDBJ databases">
        <title>Complete genome sequence of of a novel Thermoleptolyngbya strain isolated from hot springs of Ganzi, Sichuan China.</title>
        <authorList>
            <person name="Tang J."/>
            <person name="Daroch M."/>
            <person name="Li L."/>
            <person name="Waleron K."/>
            <person name="Waleron M."/>
            <person name="Waleron M."/>
        </authorList>
    </citation>
    <scope>NUCLEOTIDE SEQUENCE [LARGE SCALE GENOMIC DNA]</scope>
    <source>
        <strain evidence="7 8">PKUAC-SCTA183</strain>
    </source>
</reference>
<dbReference type="Gene3D" id="3.30.590.10">
    <property type="entry name" value="Glutamine synthetase/guanido kinase, catalytic domain"/>
    <property type="match status" value="1"/>
</dbReference>
<dbReference type="InterPro" id="IPR014746">
    <property type="entry name" value="Gln_synth/guanido_kin_cat_dom"/>
</dbReference>
<keyword evidence="2" id="KW-0436">Ligase</keyword>
<comment type="similarity">
    <text evidence="1 4 5">Belongs to the glutamine synthetase family.</text>
</comment>
<accession>A0A6M8BMZ6</accession>
<comment type="function">
    <text evidence="3">Involved in nitrogen metabolism via ammonium assimilation. Catalyzes the ATP-dependent biosynthesis of glutamine from glutamate and ammonia.</text>
</comment>
<sequence>MTHLEAYVAQPGRADLVAQVRAKIDELGIQYIYYQFVSVTGRITGKGVPAAHWESVAERGIQLVYGAMANLFLDRYGNYIGYGPEASELVAIPDPDTFCQLPWDKRVARVFCTCFRNREEPEAPGSYLTADCRGNLRRIHAQFQADHNGLHLRHGTEPEMMWLKKGPDGKPDGGVTKPNCYHIHQFEELRPVVLRVIEYANAMGLDMIQGDHEDAPGQLELNFMFDEALRTCDRLTTYRQICAQVAREFNLIACFMSKPFMGLSANGCHHNLSLWYGGQDEVNALGLDSLPGMPGTFSYRKGGENTFLPDPSLSKTKPGPIGLQSIGGVIEHLGALTAIGCSTVNSYRRLWDKGLWAPVYADWGFQNRTCGLRVSAPGRFEYRAVDSMVNPYLMAAALLKAFDDGIRRNLDPGEPESRNLYEAMEAGKQVKKLPMSLGEALVRLDEDEVIRSALPGEMYKLYAWYKRDEWEKFLATTSDWDVEMYLDCLP</sequence>